<evidence type="ECO:0000256" key="2">
    <source>
        <dbReference type="ARBA" id="ARBA00010488"/>
    </source>
</evidence>
<sequence length="373" mass="44119">MRKFVLSSYPDFSDNSWCMFIGMLEQGIQGKYIWLYKDVDSLEVIHKKVNLLSFDRKKIKIKYIPKNTLRGIYHYFTSKYIFTTHGMFEQFPLLRYQIKVNLWHGMPLKKIGNYDNKNSTRFKLSYTISNGTLFDDVVSNSFGINKSQLLKVGSPRNDILFKTSSFNFYEIFKNHFDTIIWMPTYRKSNIGDIREDGLFQEEKISFLDLESIRKLNTMLADRHVNIFIKLHPMDILNQNSIFIQNVNKLSNIKMMNGNNRLFEKYSLYEILKPSKSLITDYSSILFDYVLLNKPIGLLIDDKKKYMETRGFIDSIEKEIVGFTINDFQDLTDFIDYSLCKEDVINKNKQLYQTYDHQGKNTQKILELLGIEKK</sequence>
<dbReference type="Proteomes" id="UP001429357">
    <property type="component" value="Unassembled WGS sequence"/>
</dbReference>
<evidence type="ECO:0000256" key="1">
    <source>
        <dbReference type="ARBA" id="ARBA00004202"/>
    </source>
</evidence>
<dbReference type="RefSeq" id="WP_161869968.1">
    <property type="nucleotide sequence ID" value="NZ_MAEI02000001.1"/>
</dbReference>
<dbReference type="Pfam" id="PF04464">
    <property type="entry name" value="Glyphos_transf"/>
    <property type="match status" value="1"/>
</dbReference>
<keyword evidence="3" id="KW-1003">Cell membrane</keyword>
<proteinExistence type="inferred from homology"/>
<keyword evidence="6" id="KW-0472">Membrane</keyword>
<reference evidence="8" key="1">
    <citation type="submission" date="2016-06" db="EMBL/GenBank/DDBJ databases">
        <title>Four novel species of enterococci isolated from chicken manure.</title>
        <authorList>
            <person name="Van Tyne D."/>
        </authorList>
    </citation>
    <scope>NUCLEOTIDE SEQUENCE [LARGE SCALE GENOMIC DNA]</scope>
    <source>
        <strain evidence="8">JM9A</strain>
    </source>
</reference>
<keyword evidence="4" id="KW-0808">Transferase</keyword>
<keyword evidence="8" id="KW-1185">Reference proteome</keyword>
<gene>
    <name evidence="7" type="ORF">BAU18_000975</name>
</gene>
<keyword evidence="5" id="KW-0777">Teichoic acid biosynthesis</keyword>
<dbReference type="InterPro" id="IPR051612">
    <property type="entry name" value="Teichoic_Acid_Biosynth"/>
</dbReference>
<dbReference type="Gene3D" id="3.40.50.12580">
    <property type="match status" value="1"/>
</dbReference>
<comment type="similarity">
    <text evidence="2">Belongs to the CDP-glycerol glycerophosphotransferase family.</text>
</comment>
<dbReference type="PANTHER" id="PTHR37316">
    <property type="entry name" value="TEICHOIC ACID GLYCEROL-PHOSPHATE PRIMASE"/>
    <property type="match status" value="1"/>
</dbReference>
<evidence type="ECO:0000256" key="4">
    <source>
        <dbReference type="ARBA" id="ARBA00022679"/>
    </source>
</evidence>
<dbReference type="Gene3D" id="3.40.50.11820">
    <property type="match status" value="1"/>
</dbReference>
<evidence type="ECO:0000256" key="6">
    <source>
        <dbReference type="ARBA" id="ARBA00023136"/>
    </source>
</evidence>
<dbReference type="EMBL" id="MAEI02000001">
    <property type="protein sequence ID" value="MEO1781396.1"/>
    <property type="molecule type" value="Genomic_DNA"/>
</dbReference>
<dbReference type="InterPro" id="IPR043148">
    <property type="entry name" value="TagF_C"/>
</dbReference>
<name>A0ABV0F033_9ENTE</name>
<protein>
    <recommendedName>
        <fullName evidence="9">Teichoic acid biosynthesis protein F</fullName>
    </recommendedName>
</protein>
<comment type="caution">
    <text evidence="7">The sequence shown here is derived from an EMBL/GenBank/DDBJ whole genome shotgun (WGS) entry which is preliminary data.</text>
</comment>
<evidence type="ECO:0000313" key="7">
    <source>
        <dbReference type="EMBL" id="MEO1781396.1"/>
    </source>
</evidence>
<dbReference type="PANTHER" id="PTHR37316:SF3">
    <property type="entry name" value="TEICHOIC ACID GLYCEROL-PHOSPHATE TRANSFERASE"/>
    <property type="match status" value="1"/>
</dbReference>
<accession>A0ABV0F033</accession>
<evidence type="ECO:0000313" key="8">
    <source>
        <dbReference type="Proteomes" id="UP001429357"/>
    </source>
</evidence>
<comment type="subcellular location">
    <subcellularLocation>
        <location evidence="1">Cell membrane</location>
        <topology evidence="1">Peripheral membrane protein</topology>
    </subcellularLocation>
</comment>
<dbReference type="InterPro" id="IPR007554">
    <property type="entry name" value="Glycerophosphate_synth"/>
</dbReference>
<organism evidence="7 8">
    <name type="scientific">Enterococcus diestrammenae</name>
    <dbReference type="NCBI Taxonomy" id="1155073"/>
    <lineage>
        <taxon>Bacteria</taxon>
        <taxon>Bacillati</taxon>
        <taxon>Bacillota</taxon>
        <taxon>Bacilli</taxon>
        <taxon>Lactobacillales</taxon>
        <taxon>Enterococcaceae</taxon>
        <taxon>Enterococcus</taxon>
    </lineage>
</organism>
<dbReference type="InterPro" id="IPR043149">
    <property type="entry name" value="TagF_N"/>
</dbReference>
<evidence type="ECO:0000256" key="5">
    <source>
        <dbReference type="ARBA" id="ARBA00022944"/>
    </source>
</evidence>
<evidence type="ECO:0008006" key="9">
    <source>
        <dbReference type="Google" id="ProtNLM"/>
    </source>
</evidence>
<evidence type="ECO:0000256" key="3">
    <source>
        <dbReference type="ARBA" id="ARBA00022475"/>
    </source>
</evidence>
<reference evidence="7 8" key="2">
    <citation type="submission" date="2024-02" db="EMBL/GenBank/DDBJ databases">
        <title>The Genome Sequence of Enterococcus diestrammenae JM9A.</title>
        <authorList>
            <person name="Earl A."/>
            <person name="Manson A."/>
            <person name="Gilmore M."/>
            <person name="Sanders J."/>
            <person name="Shea T."/>
            <person name="Howe W."/>
            <person name="Livny J."/>
            <person name="Cuomo C."/>
            <person name="Neafsey D."/>
            <person name="Birren B."/>
        </authorList>
    </citation>
    <scope>NUCLEOTIDE SEQUENCE [LARGE SCALE GENOMIC DNA]</scope>
    <source>
        <strain evidence="7 8">JM9A</strain>
    </source>
</reference>